<evidence type="ECO:0000313" key="2">
    <source>
        <dbReference type="EMBL" id="CAB4161894.1"/>
    </source>
</evidence>
<reference evidence="2" key="1">
    <citation type="submission" date="2020-04" db="EMBL/GenBank/DDBJ databases">
        <authorList>
            <person name="Chiriac C."/>
            <person name="Salcher M."/>
            <person name="Ghai R."/>
            <person name="Kavagutti S V."/>
        </authorList>
    </citation>
    <scope>NUCLEOTIDE SEQUENCE</scope>
</reference>
<gene>
    <name evidence="2" type="ORF">UFOVP783_5</name>
</gene>
<accession>A0A6J5P331</accession>
<evidence type="ECO:0000259" key="1">
    <source>
        <dbReference type="Pfam" id="PF24043"/>
    </source>
</evidence>
<organism evidence="2">
    <name type="scientific">uncultured Caudovirales phage</name>
    <dbReference type="NCBI Taxonomy" id="2100421"/>
    <lineage>
        <taxon>Viruses</taxon>
        <taxon>Duplodnaviria</taxon>
        <taxon>Heunggongvirae</taxon>
        <taxon>Uroviricota</taxon>
        <taxon>Caudoviricetes</taxon>
        <taxon>Peduoviridae</taxon>
        <taxon>Maltschvirus</taxon>
        <taxon>Maltschvirus maltsch</taxon>
    </lineage>
</organism>
<name>A0A6J5P331_9CAUD</name>
<sequence length="100" mass="11151">MATIHKFKLEAVDRWCIRVPRGATLLRLGLDPNQDICLWLKVPDTNASLIERTVFCVGTGKEIPDGPLTHIGSVCRGPFVWHFFTLDVIGEPFHAPTPLS</sequence>
<protein>
    <recommendedName>
        <fullName evidence="1">DUF7352 domain-containing protein</fullName>
    </recommendedName>
</protein>
<dbReference type="EMBL" id="LR796738">
    <property type="protein sequence ID" value="CAB4161894.1"/>
    <property type="molecule type" value="Genomic_DNA"/>
</dbReference>
<feature type="domain" description="DUF7352" evidence="1">
    <location>
        <begin position="1"/>
        <end position="86"/>
    </location>
</feature>
<dbReference type="InterPro" id="IPR055776">
    <property type="entry name" value="DUF7352"/>
</dbReference>
<dbReference type="Pfam" id="PF24043">
    <property type="entry name" value="DUF7352"/>
    <property type="match status" value="1"/>
</dbReference>
<proteinExistence type="predicted"/>